<dbReference type="VEuPathDB" id="VectorBase:AAQUA_002994"/>
<dbReference type="InterPro" id="IPR036865">
    <property type="entry name" value="CRAL-TRIO_dom_sf"/>
</dbReference>
<dbReference type="PROSITE" id="PS50191">
    <property type="entry name" value="CRAL_TRIO"/>
    <property type="match status" value="1"/>
</dbReference>
<name>T1DP05_ANOAQ</name>
<dbReference type="EMBL" id="GAMD01002390">
    <property type="protein sequence ID" value="JAA99200.1"/>
    <property type="molecule type" value="mRNA"/>
</dbReference>
<feature type="domain" description="CRAL-TRIO" evidence="1">
    <location>
        <begin position="110"/>
        <end position="270"/>
    </location>
</feature>
<dbReference type="PANTHER" id="PTHR10174">
    <property type="entry name" value="ALPHA-TOCOPHEROL TRANSFER PROTEIN-RELATED"/>
    <property type="match status" value="1"/>
</dbReference>
<dbReference type="SUPFAM" id="SSF52087">
    <property type="entry name" value="CRAL/TRIO domain"/>
    <property type="match status" value="1"/>
</dbReference>
<proteinExistence type="evidence at transcript level"/>
<dbReference type="InterPro" id="IPR011074">
    <property type="entry name" value="CRAL/TRIO_N_dom"/>
</dbReference>
<dbReference type="PANTHER" id="PTHR10174:SF166">
    <property type="entry name" value="LD40136P"/>
    <property type="match status" value="1"/>
</dbReference>
<dbReference type="AlphaFoldDB" id="T1DP05"/>
<dbReference type="InterPro" id="IPR001251">
    <property type="entry name" value="CRAL-TRIO_dom"/>
</dbReference>
<dbReference type="GO" id="GO:0016020">
    <property type="term" value="C:membrane"/>
    <property type="evidence" value="ECO:0007669"/>
    <property type="project" value="TreeGrafter"/>
</dbReference>
<dbReference type="CDD" id="cd00170">
    <property type="entry name" value="SEC14"/>
    <property type="match status" value="1"/>
</dbReference>
<dbReference type="PRINTS" id="PR00180">
    <property type="entry name" value="CRETINALDHBP"/>
</dbReference>
<dbReference type="Gene3D" id="3.40.525.10">
    <property type="entry name" value="CRAL-TRIO lipid binding domain"/>
    <property type="match status" value="1"/>
</dbReference>
<dbReference type="SMART" id="SM01100">
    <property type="entry name" value="CRAL_TRIO_N"/>
    <property type="match status" value="1"/>
</dbReference>
<dbReference type="SMART" id="SM00516">
    <property type="entry name" value="SEC14"/>
    <property type="match status" value="1"/>
</dbReference>
<evidence type="ECO:0000259" key="1">
    <source>
        <dbReference type="PROSITE" id="PS50191"/>
    </source>
</evidence>
<dbReference type="Gene3D" id="1.10.8.20">
    <property type="entry name" value="N-terminal domain of phosphatidylinositol transfer protein sec14p"/>
    <property type="match status" value="1"/>
</dbReference>
<dbReference type="SUPFAM" id="SSF46938">
    <property type="entry name" value="CRAL/TRIO N-terminal domain"/>
    <property type="match status" value="1"/>
</dbReference>
<sequence length="324" mass="37847">MSKLAAYPVDKESVMVDKYTFTLPELYREIAKEELRETDQVRDVAMTQMREWIIRNKYIHKCRTDALFLLRFLRANKFSVPMACEALERYLAVREMYPGWFKHIDIMEPATQILLKDGPVSVLGRDSAGRTVILIRMDLINADLVTPVQICRYLTLMVETMLESEEVQIGGLMLLIDYTGVAMKVFQDWGATELKIVMEAWTRCYPVQYREIHAAKLPKMAIPIVEQLLSFGSPKFREIIHCYTSVAEMQKHMEPSITPKKYGGTMEIDLNVVNKRFWDRMVEFEDVVTGLDKMEIDMDHYTEVWDKLNPDLMEARSFKNLIFD</sequence>
<protein>
    <submittedName>
        <fullName evidence="2">Putative lateral inhibition</fullName>
    </submittedName>
</protein>
<reference evidence="2" key="1">
    <citation type="submission" date="2013-07" db="EMBL/GenBank/DDBJ databases">
        <title>Transcriptome sequencing and developmental regulation of gene expression in Anopheles aquasalis.</title>
        <authorList>
            <consortium name="Brazilian Malaria Network (MCT/CNPq/MS/SCTIE/DECIT/PRONEX 555648/2009-5) and Research Network on Bioactive Molecules from Arthropod Vectors (NAP-MOBIARVE"/>
            <consortium name="University of Sao Paulo)"/>
            <person name="Marinotti O."/>
            <person name="Ribeiro J.M.C."/>
            <person name="Costa-da-Silva A.L."/>
            <person name="Silva M.C.P."/>
            <person name="Lopes A.R."/>
            <person name="Barros M.S."/>
            <person name="Sa-Nunes A."/>
            <person name="Konjin B.B."/>
            <person name="Carvalho E."/>
            <person name="Suesdek L."/>
            <person name="Silva-Neto M.A.C."/>
            <person name="Capurro M.L."/>
        </authorList>
    </citation>
    <scope>NUCLEOTIDE SEQUENCE</scope>
    <source>
        <tissue evidence="2">Whole body</tissue>
    </source>
</reference>
<dbReference type="GO" id="GO:1902936">
    <property type="term" value="F:phosphatidylinositol bisphosphate binding"/>
    <property type="evidence" value="ECO:0007669"/>
    <property type="project" value="TreeGrafter"/>
</dbReference>
<accession>T1DP05</accession>
<dbReference type="Pfam" id="PF00650">
    <property type="entry name" value="CRAL_TRIO"/>
    <property type="match status" value="1"/>
</dbReference>
<dbReference type="InterPro" id="IPR036273">
    <property type="entry name" value="CRAL/TRIO_N_dom_sf"/>
</dbReference>
<organism evidence="2">
    <name type="scientific">Anopheles aquasalis</name>
    <name type="common">Malaria mosquito</name>
    <dbReference type="NCBI Taxonomy" id="42839"/>
    <lineage>
        <taxon>Eukaryota</taxon>
        <taxon>Metazoa</taxon>
        <taxon>Ecdysozoa</taxon>
        <taxon>Arthropoda</taxon>
        <taxon>Hexapoda</taxon>
        <taxon>Insecta</taxon>
        <taxon>Pterygota</taxon>
        <taxon>Neoptera</taxon>
        <taxon>Endopterygota</taxon>
        <taxon>Diptera</taxon>
        <taxon>Nematocera</taxon>
        <taxon>Culicoidea</taxon>
        <taxon>Culicidae</taxon>
        <taxon>Anophelinae</taxon>
        <taxon>Anopheles</taxon>
    </lineage>
</organism>
<evidence type="ECO:0000313" key="2">
    <source>
        <dbReference type="EMBL" id="JAA99200.1"/>
    </source>
</evidence>